<dbReference type="AlphaFoldDB" id="A0A4Y2V337"/>
<proteinExistence type="predicted"/>
<dbReference type="Pfam" id="PF00075">
    <property type="entry name" value="RNase_H"/>
    <property type="match status" value="1"/>
</dbReference>
<dbReference type="InterPro" id="IPR036397">
    <property type="entry name" value="RNaseH_sf"/>
</dbReference>
<evidence type="ECO:0000313" key="4">
    <source>
        <dbReference type="Proteomes" id="UP000499080"/>
    </source>
</evidence>
<dbReference type="SUPFAM" id="SSF53098">
    <property type="entry name" value="Ribonuclease H-like"/>
    <property type="match status" value="1"/>
</dbReference>
<gene>
    <name evidence="3" type="ORF">AVEN_113924_1</name>
    <name evidence="2" type="ORF">AVEN_271855_1</name>
</gene>
<organism evidence="3 4">
    <name type="scientific">Araneus ventricosus</name>
    <name type="common">Orbweaver spider</name>
    <name type="synonym">Epeira ventricosa</name>
    <dbReference type="NCBI Taxonomy" id="182803"/>
    <lineage>
        <taxon>Eukaryota</taxon>
        <taxon>Metazoa</taxon>
        <taxon>Ecdysozoa</taxon>
        <taxon>Arthropoda</taxon>
        <taxon>Chelicerata</taxon>
        <taxon>Arachnida</taxon>
        <taxon>Araneae</taxon>
        <taxon>Araneomorphae</taxon>
        <taxon>Entelegynae</taxon>
        <taxon>Araneoidea</taxon>
        <taxon>Araneidae</taxon>
        <taxon>Araneus</taxon>
    </lineage>
</organism>
<accession>A0A4Y2V337</accession>
<reference evidence="3 4" key="1">
    <citation type="journal article" date="2019" name="Sci. Rep.">
        <title>Orb-weaving spider Araneus ventricosus genome elucidates the spidroin gene catalogue.</title>
        <authorList>
            <person name="Kono N."/>
            <person name="Nakamura H."/>
            <person name="Ohtoshi R."/>
            <person name="Moran D.A.P."/>
            <person name="Shinohara A."/>
            <person name="Yoshida Y."/>
            <person name="Fujiwara M."/>
            <person name="Mori M."/>
            <person name="Tomita M."/>
            <person name="Arakawa K."/>
        </authorList>
    </citation>
    <scope>NUCLEOTIDE SEQUENCE [LARGE SCALE GENOMIC DNA]</scope>
</reference>
<dbReference type="EMBL" id="BGPR01042074">
    <property type="protein sequence ID" value="GBO18449.1"/>
    <property type="molecule type" value="Genomic_DNA"/>
</dbReference>
<comment type="caution">
    <text evidence="3">The sequence shown here is derived from an EMBL/GenBank/DDBJ whole genome shotgun (WGS) entry which is preliminary data.</text>
</comment>
<feature type="domain" description="RNase H type-1" evidence="1">
    <location>
        <begin position="2"/>
        <end position="130"/>
    </location>
</feature>
<dbReference type="EMBL" id="BGPR01042090">
    <property type="protein sequence ID" value="GBO18466.1"/>
    <property type="molecule type" value="Genomic_DNA"/>
</dbReference>
<dbReference type="Proteomes" id="UP000499080">
    <property type="component" value="Unassembled WGS sequence"/>
</dbReference>
<feature type="non-terminal residue" evidence="3">
    <location>
        <position position="1"/>
    </location>
</feature>
<evidence type="ECO:0000259" key="1">
    <source>
        <dbReference type="PROSITE" id="PS50879"/>
    </source>
</evidence>
<keyword evidence="4" id="KW-1185">Reference proteome</keyword>
<evidence type="ECO:0000313" key="3">
    <source>
        <dbReference type="EMBL" id="GBO18466.1"/>
    </source>
</evidence>
<name>A0A4Y2V337_ARAVE</name>
<dbReference type="GO" id="GO:0003676">
    <property type="term" value="F:nucleic acid binding"/>
    <property type="evidence" value="ECO:0007669"/>
    <property type="project" value="InterPro"/>
</dbReference>
<dbReference type="InterPro" id="IPR002156">
    <property type="entry name" value="RNaseH_domain"/>
</dbReference>
<evidence type="ECO:0000313" key="2">
    <source>
        <dbReference type="EMBL" id="GBO18449.1"/>
    </source>
</evidence>
<dbReference type="GO" id="GO:0004523">
    <property type="term" value="F:RNA-DNA hybrid ribonuclease activity"/>
    <property type="evidence" value="ECO:0007669"/>
    <property type="project" value="InterPro"/>
</dbReference>
<dbReference type="OrthoDB" id="6437652at2759"/>
<sequence length="205" mass="23534">LDDADFEVYTDGSRVGDNVDCAVCTFQNNVLSPPFCYKLESFNTFLQAEFFAIYFATCWALENGHKISIYTDSLSSIQILRSPNTKSDFVIKIKEKLFKAGGLVGLFWVKDHAGNPGNETADHFAKLATEKREFKNIPIPYSFLTKHLKYDLLDNWKLFWQDSDTGKRLKDFVPFPDLELLTINKFLTYFDTVCVCIDMVLSFLI</sequence>
<dbReference type="PROSITE" id="PS50879">
    <property type="entry name" value="RNASE_H_1"/>
    <property type="match status" value="1"/>
</dbReference>
<protein>
    <recommendedName>
        <fullName evidence="1">RNase H type-1 domain-containing protein</fullName>
    </recommendedName>
</protein>
<dbReference type="Gene3D" id="3.30.420.10">
    <property type="entry name" value="Ribonuclease H-like superfamily/Ribonuclease H"/>
    <property type="match status" value="1"/>
</dbReference>
<dbReference type="InterPro" id="IPR012337">
    <property type="entry name" value="RNaseH-like_sf"/>
</dbReference>
<dbReference type="CDD" id="cd09276">
    <property type="entry name" value="Rnase_HI_RT_non_LTR"/>
    <property type="match status" value="1"/>
</dbReference>